<keyword evidence="2" id="KW-0378">Hydrolase</keyword>
<dbReference type="GO" id="GO:0016831">
    <property type="term" value="F:carboxy-lyase activity"/>
    <property type="evidence" value="ECO:0007669"/>
    <property type="project" value="InterPro"/>
</dbReference>
<sequence>MSAIDLHQHLWPEPLLELLRRRTRAPYLRGWTLHTEGEAPYDVRPADHDVERRIDLDRAAGTGLACVSLSAPLGLESLPREEAGAALDAWHAGAAALPGHFAAWASVPTQQPDLDALAALLAGPFVGVQLAATQVATPAGWGAVGDVLAVAEAAGKPVFVHPGPTAVDEAPAWWAPVVGYVAQLQAAWWGWHAAGVRAQHPALRVIFAAGAGLAPLQHERLAARGGDAGVVDRDVFVETSSYGAQGVDALIRVLGIDVVALGSDRPYADPLPALFGEAATRAIRTDNPLRVLGARSIDARVEAVA</sequence>
<dbReference type="GO" id="GO:0016787">
    <property type="term" value="F:hydrolase activity"/>
    <property type="evidence" value="ECO:0007669"/>
    <property type="project" value="UniProtKB-KW"/>
</dbReference>
<proteinExistence type="predicted"/>
<evidence type="ECO:0000313" key="2">
    <source>
        <dbReference type="EMBL" id="SDC16089.1"/>
    </source>
</evidence>
<keyword evidence="1" id="KW-0456">Lyase</keyword>
<reference evidence="3" key="1">
    <citation type="submission" date="2016-10" db="EMBL/GenBank/DDBJ databases">
        <authorList>
            <person name="Varghese N."/>
            <person name="Submissions S."/>
        </authorList>
    </citation>
    <scope>NUCLEOTIDE SEQUENCE [LARGE SCALE GENOMIC DNA]</scope>
    <source>
        <strain evidence="3">CGMCC 4.6858</strain>
    </source>
</reference>
<dbReference type="Gene3D" id="3.20.20.140">
    <property type="entry name" value="Metal-dependent hydrolases"/>
    <property type="match status" value="1"/>
</dbReference>
<gene>
    <name evidence="2" type="ORF">SAMN05421872_101432</name>
</gene>
<name>A0A1G6JBN7_9ACTN</name>
<evidence type="ECO:0000256" key="1">
    <source>
        <dbReference type="ARBA" id="ARBA00023239"/>
    </source>
</evidence>
<dbReference type="PANTHER" id="PTHR21240">
    <property type="entry name" value="2-AMINO-3-CARBOXYLMUCONATE-6-SEMIALDEHYDE DECARBOXYLASE"/>
    <property type="match status" value="1"/>
</dbReference>
<dbReference type="Proteomes" id="UP000199034">
    <property type="component" value="Unassembled WGS sequence"/>
</dbReference>
<protein>
    <submittedName>
        <fullName evidence="2">Predicted metal-dependent hydrolase, TIM-barrel fold</fullName>
    </submittedName>
</protein>
<dbReference type="InterPro" id="IPR032466">
    <property type="entry name" value="Metal_Hydrolase"/>
</dbReference>
<dbReference type="OrthoDB" id="4456265at2"/>
<dbReference type="EMBL" id="FMZM01000001">
    <property type="protein sequence ID" value="SDC16089.1"/>
    <property type="molecule type" value="Genomic_DNA"/>
</dbReference>
<dbReference type="GO" id="GO:0019748">
    <property type="term" value="P:secondary metabolic process"/>
    <property type="evidence" value="ECO:0007669"/>
    <property type="project" value="TreeGrafter"/>
</dbReference>
<keyword evidence="3" id="KW-1185">Reference proteome</keyword>
<dbReference type="InterPro" id="IPR032465">
    <property type="entry name" value="ACMSD"/>
</dbReference>
<accession>A0A1G6JBN7</accession>
<evidence type="ECO:0000313" key="3">
    <source>
        <dbReference type="Proteomes" id="UP000199034"/>
    </source>
</evidence>
<dbReference type="AlphaFoldDB" id="A0A1G6JBN7"/>
<dbReference type="GO" id="GO:0005737">
    <property type="term" value="C:cytoplasm"/>
    <property type="evidence" value="ECO:0007669"/>
    <property type="project" value="TreeGrafter"/>
</dbReference>
<dbReference type="STRING" id="1045774.SAMN05421872_101432"/>
<dbReference type="PANTHER" id="PTHR21240:SF28">
    <property type="entry name" value="ISO-OROTATE DECARBOXYLASE (EUROFUNG)"/>
    <property type="match status" value="1"/>
</dbReference>
<organism evidence="2 3">
    <name type="scientific">Nocardioides lianchengensis</name>
    <dbReference type="NCBI Taxonomy" id="1045774"/>
    <lineage>
        <taxon>Bacteria</taxon>
        <taxon>Bacillati</taxon>
        <taxon>Actinomycetota</taxon>
        <taxon>Actinomycetes</taxon>
        <taxon>Propionibacteriales</taxon>
        <taxon>Nocardioidaceae</taxon>
        <taxon>Nocardioides</taxon>
    </lineage>
</organism>
<dbReference type="SUPFAM" id="SSF51556">
    <property type="entry name" value="Metallo-dependent hydrolases"/>
    <property type="match status" value="1"/>
</dbReference>